<reference evidence="1 2" key="1">
    <citation type="submission" date="2019-08" db="EMBL/GenBank/DDBJ databases">
        <title>Bacillus genomes from the desert of Cuatro Cienegas, Coahuila.</title>
        <authorList>
            <person name="Olmedo-Alvarez G."/>
        </authorList>
    </citation>
    <scope>NUCLEOTIDE SEQUENCE [LARGE SCALE GENOMIC DNA]</scope>
    <source>
        <strain evidence="1 2">CH98b_3T</strain>
    </source>
</reference>
<dbReference type="RefSeq" id="WP_187442296.1">
    <property type="nucleotide sequence ID" value="NZ_VTET01000001.1"/>
</dbReference>
<evidence type="ECO:0000313" key="1">
    <source>
        <dbReference type="EMBL" id="TYS74306.1"/>
    </source>
</evidence>
<protein>
    <submittedName>
        <fullName evidence="1">Uncharacterized protein</fullName>
    </submittedName>
</protein>
<comment type="caution">
    <text evidence="1">The sequence shown here is derived from an EMBL/GenBank/DDBJ whole genome shotgun (WGS) entry which is preliminary data.</text>
</comment>
<dbReference type="EMBL" id="VTET01000001">
    <property type="protein sequence ID" value="TYS74306.1"/>
    <property type="molecule type" value="Genomic_DNA"/>
</dbReference>
<organism evidence="1 2">
    <name type="scientific">Sutcliffiella horikoshii</name>
    <dbReference type="NCBI Taxonomy" id="79883"/>
    <lineage>
        <taxon>Bacteria</taxon>
        <taxon>Bacillati</taxon>
        <taxon>Bacillota</taxon>
        <taxon>Bacilli</taxon>
        <taxon>Bacillales</taxon>
        <taxon>Bacillaceae</taxon>
        <taxon>Sutcliffiella</taxon>
    </lineage>
</organism>
<gene>
    <name evidence="1" type="ORF">FZC75_00960</name>
</gene>
<proteinExistence type="predicted"/>
<dbReference type="Proteomes" id="UP000324517">
    <property type="component" value="Unassembled WGS sequence"/>
</dbReference>
<accession>A0A5D4TJQ2</accession>
<dbReference type="AlphaFoldDB" id="A0A5D4TJQ2"/>
<sequence>MKYDKGSFMYNGIFNEDGTFTTNGSYKDYYLYNKDGEKISVDQTGRGPNSSFGFAISSENYNLIKDGFYVEYSGFFIYEYYKN</sequence>
<name>A0A5D4TJQ2_9BACI</name>
<evidence type="ECO:0000313" key="2">
    <source>
        <dbReference type="Proteomes" id="UP000324517"/>
    </source>
</evidence>